<comment type="caution">
    <text evidence="1">The sequence shown here is derived from an EMBL/GenBank/DDBJ whole genome shotgun (WGS) entry which is preliminary data.</text>
</comment>
<name>A0ABQ9G8Y8_9NEOP</name>
<dbReference type="EMBL" id="JARBHB010000015">
    <property type="protein sequence ID" value="KAJ8867496.1"/>
    <property type="molecule type" value="Genomic_DNA"/>
</dbReference>
<accession>A0ABQ9G8Y8</accession>
<sequence length="192" mass="22124">MLTASSNEHLKKQDLRLSTANKGQVSERIANSSSPRLNSVELKYEVLTGIFVPGPLWLQKWNWLAYSTNSDGPFCKYFVLFALDCVRKGSHQTTGTFLGSPFRRWKFAAEKFDNHSKASYHKTCALAAENFLKVYTGEQTLRRYRTHTDEHYKHHLTNCSRYATYVCPEIQNEVKKIITEINNVPLTTTHVF</sequence>
<evidence type="ECO:0000313" key="1">
    <source>
        <dbReference type="EMBL" id="KAJ8867496.1"/>
    </source>
</evidence>
<gene>
    <name evidence="1" type="ORF">PR048_031298</name>
</gene>
<proteinExistence type="predicted"/>
<keyword evidence="2" id="KW-1185">Reference proteome</keyword>
<dbReference type="Proteomes" id="UP001159363">
    <property type="component" value="Chromosome 14"/>
</dbReference>
<protein>
    <submittedName>
        <fullName evidence="1">Uncharacterized protein</fullName>
    </submittedName>
</protein>
<organism evidence="1 2">
    <name type="scientific">Dryococelus australis</name>
    <dbReference type="NCBI Taxonomy" id="614101"/>
    <lineage>
        <taxon>Eukaryota</taxon>
        <taxon>Metazoa</taxon>
        <taxon>Ecdysozoa</taxon>
        <taxon>Arthropoda</taxon>
        <taxon>Hexapoda</taxon>
        <taxon>Insecta</taxon>
        <taxon>Pterygota</taxon>
        <taxon>Neoptera</taxon>
        <taxon>Polyneoptera</taxon>
        <taxon>Phasmatodea</taxon>
        <taxon>Verophasmatodea</taxon>
        <taxon>Anareolatae</taxon>
        <taxon>Phasmatidae</taxon>
        <taxon>Eurycanthinae</taxon>
        <taxon>Dryococelus</taxon>
    </lineage>
</organism>
<reference evidence="1 2" key="1">
    <citation type="submission" date="2023-02" db="EMBL/GenBank/DDBJ databases">
        <title>LHISI_Scaffold_Assembly.</title>
        <authorList>
            <person name="Stuart O.P."/>
            <person name="Cleave R."/>
            <person name="Magrath M.J.L."/>
            <person name="Mikheyev A.S."/>
        </authorList>
    </citation>
    <scope>NUCLEOTIDE SEQUENCE [LARGE SCALE GENOMIC DNA]</scope>
    <source>
        <strain evidence="1">Daus_M_001</strain>
        <tissue evidence="1">Leg muscle</tissue>
    </source>
</reference>
<evidence type="ECO:0000313" key="2">
    <source>
        <dbReference type="Proteomes" id="UP001159363"/>
    </source>
</evidence>
<feature type="non-terminal residue" evidence="1">
    <location>
        <position position="192"/>
    </location>
</feature>